<proteinExistence type="predicted"/>
<evidence type="ECO:0000313" key="1">
    <source>
        <dbReference type="EMBL" id="ONI42744.1"/>
    </source>
</evidence>
<dbReference type="Proteomes" id="UP000188605">
    <property type="component" value="Unassembled WGS sequence"/>
</dbReference>
<evidence type="ECO:0000313" key="2">
    <source>
        <dbReference type="Proteomes" id="UP000188605"/>
    </source>
</evidence>
<organism evidence="1 2">
    <name type="scientific">Candidatus Epulonipiscium fishelsonii</name>
    <dbReference type="NCBI Taxonomy" id="77094"/>
    <lineage>
        <taxon>Bacteria</taxon>
        <taxon>Bacillati</taxon>
        <taxon>Bacillota</taxon>
        <taxon>Clostridia</taxon>
        <taxon>Lachnospirales</taxon>
        <taxon>Lachnospiraceae</taxon>
        <taxon>Candidatus Epulonipiscium</taxon>
    </lineage>
</organism>
<protein>
    <submittedName>
        <fullName evidence="1">Cytochrome C biogenesis protein</fullName>
    </submittedName>
</protein>
<accession>A0ACC8XGS4</accession>
<gene>
    <name evidence="1" type="ORF">AN396_13155</name>
</gene>
<keyword evidence="2" id="KW-1185">Reference proteome</keyword>
<dbReference type="EMBL" id="LJDB01000007">
    <property type="protein sequence ID" value="ONI42744.1"/>
    <property type="molecule type" value="Genomic_DNA"/>
</dbReference>
<name>A0ACC8XGS4_9FIRM</name>
<comment type="caution">
    <text evidence="1">The sequence shown here is derived from an EMBL/GenBank/DDBJ whole genome shotgun (WGS) entry which is preliminary data.</text>
</comment>
<reference evidence="1" key="1">
    <citation type="submission" date="2016-08" db="EMBL/GenBank/DDBJ databases">
        <authorList>
            <person name="Ngugi D.K."/>
            <person name="Miyake S."/>
            <person name="Stingl U."/>
        </authorList>
    </citation>
    <scope>NUCLEOTIDE SEQUENCE</scope>
    <source>
        <strain evidence="1">SCG-B11WGA-EpuloA1</strain>
    </source>
</reference>
<sequence>MIYTWLEALSTLIIDNTWVAPLLALLAGVLTSFTPCALSSVPLIVGYVGGTGERTTKRAFNLSLTFAIGSGVTFTSLGVIATMAGNLIGTQATWWYLILGILMMLMALQTWELYEIIPSSYLISKNTKKGYVGAFIGGILGGVFSSPCSTPVLIALLAVVAGKGNLAWGILLLLLYSIGHGILAVICGTSIGFVQKLSQNEKYGKLSNILKVIMGLAMTLIGFYMFYLAF</sequence>